<gene>
    <name evidence="9" type="primary">bcsZ</name>
    <name evidence="9" type="ORF">GHO28_05910</name>
</gene>
<dbReference type="RefSeq" id="WP_153355635.1">
    <property type="nucleotide sequence ID" value="NZ_WIVV01000017.1"/>
</dbReference>
<proteinExistence type="inferred from homology"/>
<evidence type="ECO:0000256" key="2">
    <source>
        <dbReference type="ARBA" id="ARBA00009209"/>
    </source>
</evidence>
<dbReference type="SUPFAM" id="SSF48208">
    <property type="entry name" value="Six-hairpin glycosidases"/>
    <property type="match status" value="1"/>
</dbReference>
<comment type="catalytic activity">
    <reaction evidence="1">
        <text>Endohydrolysis of (1-&gt;4)-beta-D-glucosidic linkages in cellulose, lichenin and cereal beta-D-glucans.</text>
        <dbReference type="EC" id="3.2.1.4"/>
    </reaction>
</comment>
<evidence type="ECO:0000256" key="8">
    <source>
        <dbReference type="SAM" id="SignalP"/>
    </source>
</evidence>
<dbReference type="NCBIfam" id="NF008305">
    <property type="entry name" value="PRK11097.1"/>
    <property type="match status" value="1"/>
</dbReference>
<name>A0A6I1WJD8_9PSED</name>
<evidence type="ECO:0000256" key="5">
    <source>
        <dbReference type="ARBA" id="ARBA00023001"/>
    </source>
</evidence>
<dbReference type="Pfam" id="PF01270">
    <property type="entry name" value="Glyco_hydro_8"/>
    <property type="match status" value="1"/>
</dbReference>
<keyword evidence="7" id="KW-0119">Carbohydrate metabolism</keyword>
<dbReference type="GO" id="GO:0008810">
    <property type="term" value="F:cellulase activity"/>
    <property type="evidence" value="ECO:0007669"/>
    <property type="project" value="UniProtKB-EC"/>
</dbReference>
<dbReference type="InterPro" id="IPR002037">
    <property type="entry name" value="Glyco_hydro_8"/>
</dbReference>
<dbReference type="PRINTS" id="PR00735">
    <property type="entry name" value="GLHYDRLASE8"/>
</dbReference>
<keyword evidence="6 9" id="KW-0326">Glycosidase</keyword>
<reference evidence="9 10" key="1">
    <citation type="submission" date="2019-10" db="EMBL/GenBank/DDBJ databases">
        <title>Evaluation of single-gene subtyping targets for Pseudomonas.</title>
        <authorList>
            <person name="Reichler S.J."/>
            <person name="Orsi R.H."/>
            <person name="Wiedmann M."/>
            <person name="Martin N.H."/>
            <person name="Murphy S.I."/>
        </authorList>
    </citation>
    <scope>NUCLEOTIDE SEQUENCE [LARGE SCALE GENOMIC DNA]</scope>
    <source>
        <strain evidence="9 10">FSL R10-1876</strain>
    </source>
</reference>
<evidence type="ECO:0000256" key="3">
    <source>
        <dbReference type="ARBA" id="ARBA00012601"/>
    </source>
</evidence>
<evidence type="ECO:0000256" key="1">
    <source>
        <dbReference type="ARBA" id="ARBA00000966"/>
    </source>
</evidence>
<accession>A0A6I1WJD8</accession>
<comment type="caution">
    <text evidence="9">The sequence shown here is derived from an EMBL/GenBank/DDBJ whole genome shotgun (WGS) entry which is preliminary data.</text>
</comment>
<evidence type="ECO:0000256" key="6">
    <source>
        <dbReference type="ARBA" id="ARBA00023295"/>
    </source>
</evidence>
<organism evidence="9 10">
    <name type="scientific">Pseudomonas helleri</name>
    <dbReference type="NCBI Taxonomy" id="1608996"/>
    <lineage>
        <taxon>Bacteria</taxon>
        <taxon>Pseudomonadati</taxon>
        <taxon>Pseudomonadota</taxon>
        <taxon>Gammaproteobacteria</taxon>
        <taxon>Pseudomonadales</taxon>
        <taxon>Pseudomonadaceae</taxon>
        <taxon>Pseudomonas</taxon>
    </lineage>
</organism>
<dbReference type="PROSITE" id="PS51257">
    <property type="entry name" value="PROKAR_LIPOPROTEIN"/>
    <property type="match status" value="1"/>
</dbReference>
<keyword evidence="8" id="KW-0732">Signal</keyword>
<feature type="chain" id="PRO_5026329897" description="cellulase" evidence="8">
    <location>
        <begin position="23"/>
        <end position="383"/>
    </location>
</feature>
<sequence>MPRLAVLALSLTLGLLPQAASAASCDWAAWDSYKQTMMSSDGRIIDRSSKQLITTSEGQSYGLFFALLANDRKSFEHILEWTHNNLADGSLDARLPAWEWGRSESGKWQVLDSNNATDADLWIAYTLLEAGRLWESPEYLELGQNMLWRTAAQSLRPLPGLGLMLLPGDAGFDSPEGWRLNPSYLPPQLLARFAKVAPIWAELAASQQRMLVEGSPKGFAPNWLLWKAGGGWAPDPKSGTTGSYDAIRVYLWVGMLAKDAAGRQALQAQFAPMAALTQTLGYPPESVDALTGQYTGTGPAGFSAALLPLLASTGSPSYVVQQVRVQHEPSYVVQQVRVQHEPPAADAYYNQSLLLFGQGWSEQRYRFDKDGQLLPAWVNTCKN</sequence>
<dbReference type="InterPro" id="IPR012341">
    <property type="entry name" value="6hp_glycosidase-like_sf"/>
</dbReference>
<keyword evidence="5" id="KW-0136">Cellulose degradation</keyword>
<dbReference type="GO" id="GO:0030245">
    <property type="term" value="P:cellulose catabolic process"/>
    <property type="evidence" value="ECO:0007669"/>
    <property type="project" value="UniProtKB-KW"/>
</dbReference>
<protein>
    <recommendedName>
        <fullName evidence="3">cellulase</fullName>
        <ecNumber evidence="3">3.2.1.4</ecNumber>
    </recommendedName>
</protein>
<dbReference type="Proteomes" id="UP000466863">
    <property type="component" value="Unassembled WGS sequence"/>
</dbReference>
<dbReference type="EC" id="3.2.1.4" evidence="3"/>
<evidence type="ECO:0000256" key="4">
    <source>
        <dbReference type="ARBA" id="ARBA00022801"/>
    </source>
</evidence>
<comment type="similarity">
    <text evidence="2">Belongs to the glycosyl hydrolase 8 (cellulase D) family.</text>
</comment>
<dbReference type="Gene3D" id="1.50.10.10">
    <property type="match status" value="1"/>
</dbReference>
<dbReference type="AlphaFoldDB" id="A0A6I1WJD8"/>
<dbReference type="InterPro" id="IPR008928">
    <property type="entry name" value="6-hairpin_glycosidase_sf"/>
</dbReference>
<dbReference type="EMBL" id="WIVV01000017">
    <property type="protein sequence ID" value="MQU42048.1"/>
    <property type="molecule type" value="Genomic_DNA"/>
</dbReference>
<evidence type="ECO:0000313" key="10">
    <source>
        <dbReference type="Proteomes" id="UP000466863"/>
    </source>
</evidence>
<feature type="signal peptide" evidence="8">
    <location>
        <begin position="1"/>
        <end position="22"/>
    </location>
</feature>
<evidence type="ECO:0000313" key="9">
    <source>
        <dbReference type="EMBL" id="MQU42048.1"/>
    </source>
</evidence>
<keyword evidence="7" id="KW-0624">Polysaccharide degradation</keyword>
<evidence type="ECO:0000256" key="7">
    <source>
        <dbReference type="ARBA" id="ARBA00023326"/>
    </source>
</evidence>
<keyword evidence="4 9" id="KW-0378">Hydrolase</keyword>